<evidence type="ECO:0000256" key="1">
    <source>
        <dbReference type="SAM" id="Phobius"/>
    </source>
</evidence>
<dbReference type="RefSeq" id="WP_372387590.1">
    <property type="nucleotide sequence ID" value="NZ_JBGNYA010000001.1"/>
</dbReference>
<dbReference type="Proteomes" id="UP001570511">
    <property type="component" value="Unassembled WGS sequence"/>
</dbReference>
<dbReference type="EMBL" id="JBGNYA010000001">
    <property type="protein sequence ID" value="MFA1610213.1"/>
    <property type="molecule type" value="Genomic_DNA"/>
</dbReference>
<evidence type="ECO:0000313" key="4">
    <source>
        <dbReference type="Proteomes" id="UP001570511"/>
    </source>
</evidence>
<dbReference type="AlphaFoldDB" id="A0ABD5M8I9"/>
<gene>
    <name evidence="3" type="ORF">OS889_04250</name>
</gene>
<evidence type="ECO:0000259" key="2">
    <source>
        <dbReference type="Pfam" id="PF25938"/>
    </source>
</evidence>
<feature type="domain" description="DUF7981" evidence="2">
    <location>
        <begin position="1"/>
        <end position="67"/>
    </location>
</feature>
<sequence>MTRTRSALLWGVVGALAFLVLVQAYRLIAGSLGLDLLSGALLALLVGAVVTAIAYVAEPRLATKGRT</sequence>
<dbReference type="Pfam" id="PF25938">
    <property type="entry name" value="DUF7981"/>
    <property type="match status" value="1"/>
</dbReference>
<keyword evidence="1" id="KW-1133">Transmembrane helix</keyword>
<feature type="transmembrane region" description="Helical" evidence="1">
    <location>
        <begin position="40"/>
        <end position="57"/>
    </location>
</feature>
<dbReference type="InterPro" id="IPR058287">
    <property type="entry name" value="DUF7981"/>
</dbReference>
<organism evidence="3 4">
    <name type="scientific">Halobellus rubicundus</name>
    <dbReference type="NCBI Taxonomy" id="2996466"/>
    <lineage>
        <taxon>Archaea</taxon>
        <taxon>Methanobacteriati</taxon>
        <taxon>Methanobacteriota</taxon>
        <taxon>Stenosarchaea group</taxon>
        <taxon>Halobacteria</taxon>
        <taxon>Halobacteriales</taxon>
        <taxon>Haloferacaceae</taxon>
        <taxon>Halobellus</taxon>
    </lineage>
</organism>
<name>A0ABD5M8I9_9EURY</name>
<accession>A0ABD5M8I9</accession>
<comment type="caution">
    <text evidence="3">The sequence shown here is derived from an EMBL/GenBank/DDBJ whole genome shotgun (WGS) entry which is preliminary data.</text>
</comment>
<proteinExistence type="predicted"/>
<keyword evidence="1" id="KW-0472">Membrane</keyword>
<evidence type="ECO:0000313" key="3">
    <source>
        <dbReference type="EMBL" id="MFA1610213.1"/>
    </source>
</evidence>
<reference evidence="3 4" key="1">
    <citation type="submission" date="2024-08" db="EMBL/GenBank/DDBJ databases">
        <title>Halobellus sp. MBLA0158 whole genome sequence.</title>
        <authorList>
            <person name="Hwang C.Y."/>
            <person name="Cho E.-S."/>
            <person name="Seo M.-J."/>
        </authorList>
    </citation>
    <scope>NUCLEOTIDE SEQUENCE [LARGE SCALE GENOMIC DNA]</scope>
    <source>
        <strain evidence="3 4">MBLA0158</strain>
    </source>
</reference>
<keyword evidence="4" id="KW-1185">Reference proteome</keyword>
<keyword evidence="1" id="KW-0812">Transmembrane</keyword>
<protein>
    <recommendedName>
        <fullName evidence="2">DUF7981 domain-containing protein</fullName>
    </recommendedName>
</protein>